<keyword evidence="1" id="KW-0547">Nucleotide-binding</keyword>
<evidence type="ECO:0000259" key="6">
    <source>
        <dbReference type="PROSITE" id="PS50045"/>
    </source>
</evidence>
<evidence type="ECO:0000256" key="2">
    <source>
        <dbReference type="ARBA" id="ARBA00022840"/>
    </source>
</evidence>
<dbReference type="Gene3D" id="1.10.8.60">
    <property type="match status" value="1"/>
</dbReference>
<dbReference type="PANTHER" id="PTHR32071:SF122">
    <property type="entry name" value="SIGMA FACTOR"/>
    <property type="match status" value="1"/>
</dbReference>
<dbReference type="Gene3D" id="1.10.10.60">
    <property type="entry name" value="Homeodomain-like"/>
    <property type="match status" value="1"/>
</dbReference>
<dbReference type="SUPFAM" id="SSF52540">
    <property type="entry name" value="P-loop containing nucleoside triphosphate hydrolases"/>
    <property type="match status" value="1"/>
</dbReference>
<sequence length="590" mass="64122">MPTTDRRLRVAKARAEFLASGSVADAVVEETILTSWRRSRFAGVDIGTPHVPYGDEIDLRSRLVRCATPVMERMHERLDGIPVSVVLTDDKGRLLERKDSERRLARVWDNVYFAPGFSYAEAYVGTNGVGTALEDGRPVFVSGPEHFNERSMAFACAGAPIRNPLTRRIEGLIDLSCMAEDAHPMMRVLVQEAALDIERLLLDDGTERQRVVLEAFLASCRRCTCAVLSVCGDIVMANERASALLTPADVAFLKIMAVEARPGDRGMPVGMSLTEGRWAQVRRRTVIHGAGVAGAVFELHIPETPPKPRSARVSPPVALPGLVGRSQTWIDATVQAREAATGQLPLLIVGEAGVGKLALAHGVHQDSRSGARFAVVNCEVDAPGALIDAIDREPAPGLTVVLRHLDRLPAERVAEMSALLEDLLRQYPQPWVVATVGSAAATPNDLLRLFEATVTAPPLRHRIDDLDQLITALLNRLAPGRAAQCSDDAKRVLVRNAWIGNVAELNEVLAAALRRRPAGAIRREDLPPSCFTTSRRALSPIERLERDAIVRALAEVGGNRKSAAAMLGMSRSSLYRKMHAFGINSLDARS</sequence>
<accession>A0ABP8XMU4</accession>
<dbReference type="PRINTS" id="PR01590">
    <property type="entry name" value="HTHFIS"/>
</dbReference>
<dbReference type="Gene3D" id="3.40.50.300">
    <property type="entry name" value="P-loop containing nucleotide triphosphate hydrolases"/>
    <property type="match status" value="1"/>
</dbReference>
<proteinExistence type="predicted"/>
<dbReference type="Pfam" id="PF02954">
    <property type="entry name" value="HTH_8"/>
    <property type="match status" value="1"/>
</dbReference>
<dbReference type="EMBL" id="BAABIC010000027">
    <property type="protein sequence ID" value="GAA4709144.1"/>
    <property type="molecule type" value="Genomic_DNA"/>
</dbReference>
<dbReference type="Pfam" id="PF00158">
    <property type="entry name" value="Sigma54_activat"/>
    <property type="match status" value="1"/>
</dbReference>
<keyword evidence="4" id="KW-0238">DNA-binding</keyword>
<dbReference type="Proteomes" id="UP001500325">
    <property type="component" value="Unassembled WGS sequence"/>
</dbReference>
<comment type="caution">
    <text evidence="7">The sequence shown here is derived from an EMBL/GenBank/DDBJ whole genome shotgun (WGS) entry which is preliminary data.</text>
</comment>
<dbReference type="Pfam" id="PF25601">
    <property type="entry name" value="AAA_lid_14"/>
    <property type="match status" value="1"/>
</dbReference>
<dbReference type="InterPro" id="IPR002197">
    <property type="entry name" value="HTH_Fis"/>
</dbReference>
<dbReference type="SUPFAM" id="SSF46689">
    <property type="entry name" value="Homeodomain-like"/>
    <property type="match status" value="1"/>
</dbReference>
<keyword evidence="2" id="KW-0067">ATP-binding</keyword>
<dbReference type="Gene3D" id="3.30.450.40">
    <property type="match status" value="1"/>
</dbReference>
<gene>
    <name evidence="7" type="ORF">GCM10023215_58320</name>
</gene>
<dbReference type="RefSeq" id="WP_345383990.1">
    <property type="nucleotide sequence ID" value="NZ_BAABIC010000027.1"/>
</dbReference>
<evidence type="ECO:0000313" key="8">
    <source>
        <dbReference type="Proteomes" id="UP001500325"/>
    </source>
</evidence>
<keyword evidence="5" id="KW-0804">Transcription</keyword>
<evidence type="ECO:0000256" key="4">
    <source>
        <dbReference type="ARBA" id="ARBA00023125"/>
    </source>
</evidence>
<dbReference type="PANTHER" id="PTHR32071">
    <property type="entry name" value="TRANSCRIPTIONAL REGULATORY PROTEIN"/>
    <property type="match status" value="1"/>
</dbReference>
<evidence type="ECO:0000256" key="1">
    <source>
        <dbReference type="ARBA" id="ARBA00022741"/>
    </source>
</evidence>
<dbReference type="InterPro" id="IPR003018">
    <property type="entry name" value="GAF"/>
</dbReference>
<reference evidence="8" key="1">
    <citation type="journal article" date="2019" name="Int. J. Syst. Evol. Microbiol.">
        <title>The Global Catalogue of Microorganisms (GCM) 10K type strain sequencing project: providing services to taxonomists for standard genome sequencing and annotation.</title>
        <authorList>
            <consortium name="The Broad Institute Genomics Platform"/>
            <consortium name="The Broad Institute Genome Sequencing Center for Infectious Disease"/>
            <person name="Wu L."/>
            <person name="Ma J."/>
        </authorList>
    </citation>
    <scope>NUCLEOTIDE SEQUENCE [LARGE SCALE GENOMIC DNA]</scope>
    <source>
        <strain evidence="8">JCM 18055</strain>
    </source>
</reference>
<name>A0ABP8XMU4_9PSEU</name>
<dbReference type="PROSITE" id="PS50045">
    <property type="entry name" value="SIGMA54_INTERACT_4"/>
    <property type="match status" value="1"/>
</dbReference>
<evidence type="ECO:0000313" key="7">
    <source>
        <dbReference type="EMBL" id="GAA4709144.1"/>
    </source>
</evidence>
<dbReference type="Pfam" id="PF01590">
    <property type="entry name" value="GAF"/>
    <property type="match status" value="1"/>
</dbReference>
<keyword evidence="3" id="KW-0805">Transcription regulation</keyword>
<dbReference type="InterPro" id="IPR009057">
    <property type="entry name" value="Homeodomain-like_sf"/>
</dbReference>
<evidence type="ECO:0000256" key="3">
    <source>
        <dbReference type="ARBA" id="ARBA00023015"/>
    </source>
</evidence>
<protein>
    <submittedName>
        <fullName evidence="7">Helix-turn-helix domain-containing protein</fullName>
    </submittedName>
</protein>
<dbReference type="InterPro" id="IPR002078">
    <property type="entry name" value="Sigma_54_int"/>
</dbReference>
<dbReference type="InterPro" id="IPR058031">
    <property type="entry name" value="AAA_lid_NorR"/>
</dbReference>
<feature type="domain" description="Sigma-54 factor interaction" evidence="6">
    <location>
        <begin position="322"/>
        <end position="514"/>
    </location>
</feature>
<dbReference type="InterPro" id="IPR029016">
    <property type="entry name" value="GAF-like_dom_sf"/>
</dbReference>
<organism evidence="7 8">
    <name type="scientific">Pseudonocardia yuanmonensis</name>
    <dbReference type="NCBI Taxonomy" id="1095914"/>
    <lineage>
        <taxon>Bacteria</taxon>
        <taxon>Bacillati</taxon>
        <taxon>Actinomycetota</taxon>
        <taxon>Actinomycetes</taxon>
        <taxon>Pseudonocardiales</taxon>
        <taxon>Pseudonocardiaceae</taxon>
        <taxon>Pseudonocardia</taxon>
    </lineage>
</organism>
<dbReference type="InterPro" id="IPR027417">
    <property type="entry name" value="P-loop_NTPase"/>
</dbReference>
<evidence type="ECO:0000256" key="5">
    <source>
        <dbReference type="ARBA" id="ARBA00023163"/>
    </source>
</evidence>
<keyword evidence="8" id="KW-1185">Reference proteome</keyword>